<dbReference type="PIRSF" id="PIRSF001235">
    <property type="entry name" value="Amidase_carbamoylase"/>
    <property type="match status" value="1"/>
</dbReference>
<evidence type="ECO:0000256" key="2">
    <source>
        <dbReference type="ARBA" id="ARBA00022801"/>
    </source>
</evidence>
<proteinExistence type="inferred from homology"/>
<feature type="binding site" evidence="3">
    <location>
        <position position="141"/>
    </location>
    <ligand>
        <name>Zn(2+)</name>
        <dbReference type="ChEBI" id="CHEBI:29105"/>
        <label>2</label>
    </ligand>
</feature>
<comment type="cofactor">
    <cofactor evidence="3">
        <name>Zn(2+)</name>
        <dbReference type="ChEBI" id="CHEBI:29105"/>
    </cofactor>
    <text evidence="3">Binds 2 Zn(2+) ions per subunit.</text>
</comment>
<dbReference type="PANTHER" id="PTHR32494:SF5">
    <property type="entry name" value="ALLANTOATE AMIDOHYDROLASE"/>
    <property type="match status" value="1"/>
</dbReference>
<dbReference type="GO" id="GO:0050538">
    <property type="term" value="F:N-carbamoyl-L-amino-acid hydrolase activity"/>
    <property type="evidence" value="ECO:0007669"/>
    <property type="project" value="UniProtKB-EC"/>
</dbReference>
<dbReference type="InterPro" id="IPR002933">
    <property type="entry name" value="Peptidase_M20"/>
</dbReference>
<dbReference type="EC" id="3.5.1.87" evidence="5"/>
<keyword evidence="6" id="KW-1185">Reference proteome</keyword>
<dbReference type="Pfam" id="PF07687">
    <property type="entry name" value="M20_dimer"/>
    <property type="match status" value="1"/>
</dbReference>
<dbReference type="SUPFAM" id="SSF55031">
    <property type="entry name" value="Bacterial exopeptidase dimerisation domain"/>
    <property type="match status" value="1"/>
</dbReference>
<evidence type="ECO:0000259" key="4">
    <source>
        <dbReference type="Pfam" id="PF07687"/>
    </source>
</evidence>
<dbReference type="InterPro" id="IPR010158">
    <property type="entry name" value="Amidase_Cbmase"/>
</dbReference>
<dbReference type="EMBL" id="JACHHJ010000005">
    <property type="protein sequence ID" value="MBB6451246.1"/>
    <property type="molecule type" value="Genomic_DNA"/>
</dbReference>
<accession>A0A841PVM4</accession>
<evidence type="ECO:0000313" key="6">
    <source>
        <dbReference type="Proteomes" id="UP000568839"/>
    </source>
</evidence>
<dbReference type="GO" id="GO:0016813">
    <property type="term" value="F:hydrolase activity, acting on carbon-nitrogen (but not peptide) bonds, in linear amidines"/>
    <property type="evidence" value="ECO:0007669"/>
    <property type="project" value="InterPro"/>
</dbReference>
<name>A0A841PVM4_9BACL</name>
<feature type="binding site" evidence="3">
    <location>
        <position position="106"/>
    </location>
    <ligand>
        <name>Zn(2+)</name>
        <dbReference type="ChEBI" id="CHEBI:29105"/>
        <label>2</label>
    </ligand>
</feature>
<evidence type="ECO:0000313" key="5">
    <source>
        <dbReference type="EMBL" id="MBB6451246.1"/>
    </source>
</evidence>
<dbReference type="Pfam" id="PF01546">
    <property type="entry name" value="Peptidase_M20"/>
    <property type="match status" value="1"/>
</dbReference>
<organism evidence="5 6">
    <name type="scientific">Geomicrobium halophilum</name>
    <dbReference type="NCBI Taxonomy" id="549000"/>
    <lineage>
        <taxon>Bacteria</taxon>
        <taxon>Bacillati</taxon>
        <taxon>Bacillota</taxon>
        <taxon>Bacilli</taxon>
        <taxon>Bacillales</taxon>
        <taxon>Geomicrobium</taxon>
    </lineage>
</organism>
<dbReference type="GO" id="GO:0046872">
    <property type="term" value="F:metal ion binding"/>
    <property type="evidence" value="ECO:0007669"/>
    <property type="project" value="UniProtKB-KW"/>
</dbReference>
<gene>
    <name evidence="5" type="ORF">HNR44_003240</name>
</gene>
<reference evidence="5 6" key="1">
    <citation type="submission" date="2020-08" db="EMBL/GenBank/DDBJ databases">
        <title>Genomic Encyclopedia of Type Strains, Phase IV (KMG-IV): sequencing the most valuable type-strain genomes for metagenomic binning, comparative biology and taxonomic classification.</title>
        <authorList>
            <person name="Goeker M."/>
        </authorList>
    </citation>
    <scope>NUCLEOTIDE SEQUENCE [LARGE SCALE GENOMIC DNA]</scope>
    <source>
        <strain evidence="5 6">DSM 21769</strain>
    </source>
</reference>
<dbReference type="AlphaFoldDB" id="A0A841PVM4"/>
<sequence>MNGMHSAKHKGVNGEMRINQTRLMETIETSSKIGATTNGDLHRLALTHEDVEMRTQLVHWLETAGLDVTVDDFGNMYGKREGTNPELAPVVIGSHLDTQPYGGKYDGVVGVLSALEVIRTFNDEGVKMPRPIVIVNFTNEEGARFAPPLQGSGGALGELSKTDIYDTEDQEGTRFETALVESGYQGKESERLTGAHAFVELHIEQGPVLEQKQKCIGVVQGIQGMAWLQVHVKGEADHAGSTPMSGRKDALVASSAMITALSRYAESVEDLHITVGRQHVHPNVPNVIPSEVTFSVDMRHHDDHMRTGVIMAIRKILSDTSKRNGVEYTLDTNWHGDTVHFSEKVKNVIAEEASALQYDADQLYSGASHDAKHMSQITDTGMIFVPSVGGKSHQEAEYTSAEDIEKGANLLLNVTKRLAKEKEI</sequence>
<feature type="binding site" evidence="3">
    <location>
        <position position="202"/>
    </location>
    <ligand>
        <name>Zn(2+)</name>
        <dbReference type="ChEBI" id="CHEBI:29105"/>
        <label>1</label>
    </ligand>
</feature>
<feature type="domain" description="Peptidase M20 dimerisation" evidence="4">
    <location>
        <begin position="221"/>
        <end position="322"/>
    </location>
</feature>
<dbReference type="Proteomes" id="UP000568839">
    <property type="component" value="Unassembled WGS sequence"/>
</dbReference>
<evidence type="ECO:0000256" key="3">
    <source>
        <dbReference type="PIRSR" id="PIRSR001235-1"/>
    </source>
</evidence>
<protein>
    <submittedName>
        <fullName evidence="5">N-carbamoyl-L-amino-acid hydrolase</fullName>
        <ecNumber evidence="5">3.5.1.87</ecNumber>
    </submittedName>
</protein>
<feature type="binding site" evidence="3">
    <location>
        <position position="393"/>
    </location>
    <ligand>
        <name>Zn(2+)</name>
        <dbReference type="ChEBI" id="CHEBI:29105"/>
        <label>2</label>
    </ligand>
</feature>
<feature type="binding site" evidence="3">
    <location>
        <position position="95"/>
    </location>
    <ligand>
        <name>Zn(2+)</name>
        <dbReference type="ChEBI" id="CHEBI:29105"/>
        <label>1</label>
    </ligand>
</feature>
<dbReference type="InterPro" id="IPR036264">
    <property type="entry name" value="Bact_exopeptidase_dim_dom"/>
</dbReference>
<dbReference type="InterPro" id="IPR011650">
    <property type="entry name" value="Peptidase_M20_dimer"/>
</dbReference>
<dbReference type="NCBIfam" id="NF006771">
    <property type="entry name" value="PRK09290.1-5"/>
    <property type="match status" value="1"/>
</dbReference>
<keyword evidence="2 5" id="KW-0378">Hydrolase</keyword>
<dbReference type="Gene3D" id="3.40.630.10">
    <property type="entry name" value="Zn peptidases"/>
    <property type="match status" value="1"/>
</dbReference>
<dbReference type="SUPFAM" id="SSF53187">
    <property type="entry name" value="Zn-dependent exopeptidases"/>
    <property type="match status" value="1"/>
</dbReference>
<dbReference type="PANTHER" id="PTHR32494">
    <property type="entry name" value="ALLANTOATE DEIMINASE-RELATED"/>
    <property type="match status" value="1"/>
</dbReference>
<dbReference type="CDD" id="cd03884">
    <property type="entry name" value="M20_bAS"/>
    <property type="match status" value="1"/>
</dbReference>
<keyword evidence="3" id="KW-0479">Metal-binding</keyword>
<keyword evidence="3" id="KW-0862">Zinc</keyword>
<feature type="binding site" evidence="3">
    <location>
        <position position="106"/>
    </location>
    <ligand>
        <name>Zn(2+)</name>
        <dbReference type="ChEBI" id="CHEBI:29105"/>
        <label>1</label>
    </ligand>
</feature>
<dbReference type="NCBIfam" id="TIGR01879">
    <property type="entry name" value="hydantase"/>
    <property type="match status" value="1"/>
</dbReference>
<dbReference type="Gene3D" id="3.30.70.360">
    <property type="match status" value="1"/>
</dbReference>
<comment type="similarity">
    <text evidence="1">Belongs to the peptidase M20 family.</text>
</comment>
<evidence type="ECO:0000256" key="1">
    <source>
        <dbReference type="ARBA" id="ARBA00006153"/>
    </source>
</evidence>
<comment type="caution">
    <text evidence="5">The sequence shown here is derived from an EMBL/GenBank/DDBJ whole genome shotgun (WGS) entry which is preliminary data.</text>
</comment>